<sequence length="634" mass="69075">MPHILLRALRHRSTPTLLPSSHRQHAAAPVARPPPLIPSIVVTIPEEEGGSHYCALLGSPYPATNSGIIAATNAAATMLHSNRMYAPYEATSPNEEELPLETVDDFGASYSSSGFDAPLPDFEALEETISQLRNAEHAPVFRRPSSRCEEDGIVMPRRKSAHADADVPQYVHEAGAGRGFLPSGAKKTSRPRPPRRVQSSPVPHDVEQFTDAQNDSLFFSSELAARERVSSPPPKPSLFRRFSKKQRPAPLSSISSDSFVAPRNVVSPPLTSPTDPFAFDQTLPTSPTQEGWNSDGEPKRRKRSSLKRLLLLEKRERASVVYDTMQSIHEVSTQATVESPDNGYTMPNCFNDIDERETQESDRDKPLPPLPLPPSQSAGSSDEYVEVQICNSPVLFDVVTAIRDIPPEPAYEEVQEPVVSATPKAKEAPLKSIKRKLSLKRLKERFSSTPTPAPPVPPMPVQFRPVTRPPIPSVVITAPMDWPMSHVETFMDESTVSPRVTSETLVSAPIPDEDSNLSTSSEDSSGSSAIDSSALPSPDSTPPATPDHIVSVGSVFESQQESIKDGHTKQVNVDVQIVTPLSHVEIDAGIPRSPGRIDLGSLDRASSHRHRVTILLSLPSLSPPLPLRSLCTIQ</sequence>
<evidence type="ECO:0000313" key="3">
    <source>
        <dbReference type="Proteomes" id="UP000007148"/>
    </source>
</evidence>
<evidence type="ECO:0000313" key="2">
    <source>
        <dbReference type="EMBL" id="CCA74518.1"/>
    </source>
</evidence>
<proteinExistence type="predicted"/>
<dbReference type="EMBL" id="CAFZ01000322">
    <property type="protein sequence ID" value="CCA74518.1"/>
    <property type="molecule type" value="Genomic_DNA"/>
</dbReference>
<feature type="region of interest" description="Disordered" evidence="1">
    <location>
        <begin position="506"/>
        <end position="549"/>
    </location>
</feature>
<feature type="region of interest" description="Disordered" evidence="1">
    <location>
        <begin position="225"/>
        <end position="303"/>
    </location>
</feature>
<feature type="compositionally biased region" description="Basic and acidic residues" evidence="1">
    <location>
        <begin position="356"/>
        <end position="366"/>
    </location>
</feature>
<evidence type="ECO:0000256" key="1">
    <source>
        <dbReference type="SAM" id="MobiDB-lite"/>
    </source>
</evidence>
<dbReference type="InParanoid" id="G4TT75"/>
<dbReference type="OrthoDB" id="3270669at2759"/>
<dbReference type="Proteomes" id="UP000007148">
    <property type="component" value="Unassembled WGS sequence"/>
</dbReference>
<gene>
    <name evidence="2" type="ORF">PIIN_08470</name>
</gene>
<name>G4TT75_SERID</name>
<comment type="caution">
    <text evidence="2">The sequence shown here is derived from an EMBL/GenBank/DDBJ whole genome shotgun (WGS) entry which is preliminary data.</text>
</comment>
<feature type="compositionally biased region" description="Polar residues" evidence="1">
    <location>
        <begin position="282"/>
        <end position="292"/>
    </location>
</feature>
<accession>G4TT75</accession>
<organism evidence="2 3">
    <name type="scientific">Serendipita indica (strain DSM 11827)</name>
    <name type="common">Root endophyte fungus</name>
    <name type="synonym">Piriformospora indica</name>
    <dbReference type="NCBI Taxonomy" id="1109443"/>
    <lineage>
        <taxon>Eukaryota</taxon>
        <taxon>Fungi</taxon>
        <taxon>Dikarya</taxon>
        <taxon>Basidiomycota</taxon>
        <taxon>Agaricomycotina</taxon>
        <taxon>Agaricomycetes</taxon>
        <taxon>Sebacinales</taxon>
        <taxon>Serendipitaceae</taxon>
        <taxon>Serendipita</taxon>
    </lineage>
</organism>
<protein>
    <submittedName>
        <fullName evidence="2">Uncharacterized protein</fullName>
    </submittedName>
</protein>
<dbReference type="AlphaFoldDB" id="G4TT75"/>
<reference evidence="2 3" key="1">
    <citation type="journal article" date="2011" name="PLoS Pathog.">
        <title>Endophytic Life Strategies Decoded by Genome and Transcriptome Analyses of the Mutualistic Root Symbiont Piriformospora indica.</title>
        <authorList>
            <person name="Zuccaro A."/>
            <person name="Lahrmann U."/>
            <person name="Guldener U."/>
            <person name="Langen G."/>
            <person name="Pfiffi S."/>
            <person name="Biedenkopf D."/>
            <person name="Wong P."/>
            <person name="Samans B."/>
            <person name="Grimm C."/>
            <person name="Basiewicz M."/>
            <person name="Murat C."/>
            <person name="Martin F."/>
            <person name="Kogel K.H."/>
        </authorList>
    </citation>
    <scope>NUCLEOTIDE SEQUENCE [LARGE SCALE GENOMIC DNA]</scope>
    <source>
        <strain evidence="2 3">DSM 11827</strain>
    </source>
</reference>
<feature type="region of interest" description="Disordered" evidence="1">
    <location>
        <begin position="174"/>
        <end position="206"/>
    </location>
</feature>
<feature type="compositionally biased region" description="Low complexity" evidence="1">
    <location>
        <begin position="516"/>
        <end position="538"/>
    </location>
</feature>
<feature type="region of interest" description="Disordered" evidence="1">
    <location>
        <begin position="356"/>
        <end position="381"/>
    </location>
</feature>
<dbReference type="HOGENOM" id="CLU_431547_0_0_1"/>
<keyword evidence="3" id="KW-1185">Reference proteome</keyword>